<keyword evidence="2" id="KW-1185">Reference proteome</keyword>
<dbReference type="HOGENOM" id="CLU_1383832_0_0_1"/>
<dbReference type="Proteomes" id="UP000030655">
    <property type="component" value="Unassembled WGS sequence"/>
</dbReference>
<accession>A0A059F2W0</accession>
<reference evidence="1 2" key="2">
    <citation type="submission" date="2014-03" db="EMBL/GenBank/DDBJ databases">
        <title>The Genome Sequence of Anncaliia algerae insect isolate PRA339.</title>
        <authorList>
            <consortium name="The Broad Institute Genome Sequencing Platform"/>
            <consortium name="The Broad Institute Genome Sequencing Center for Infectious Disease"/>
            <person name="Cuomo C."/>
            <person name="Becnel J."/>
            <person name="Sanscrainte N."/>
            <person name="Walker B."/>
            <person name="Young S.K."/>
            <person name="Zeng Q."/>
            <person name="Gargeya S."/>
            <person name="Fitzgerald M."/>
            <person name="Haas B."/>
            <person name="Abouelleil A."/>
            <person name="Alvarado L."/>
            <person name="Arachchi H.M."/>
            <person name="Berlin A.M."/>
            <person name="Chapman S.B."/>
            <person name="Dewar J."/>
            <person name="Goldberg J."/>
            <person name="Griggs A."/>
            <person name="Gujja S."/>
            <person name="Hansen M."/>
            <person name="Howarth C."/>
            <person name="Imamovic A."/>
            <person name="Larimer J."/>
            <person name="McCowan C."/>
            <person name="Murphy C."/>
            <person name="Neiman D."/>
            <person name="Pearson M."/>
            <person name="Priest M."/>
            <person name="Roberts A."/>
            <person name="Saif S."/>
            <person name="Shea T."/>
            <person name="Sisk P."/>
            <person name="Sykes S."/>
            <person name="Wortman J."/>
            <person name="Nusbaum C."/>
            <person name="Birren B."/>
        </authorList>
    </citation>
    <scope>NUCLEOTIDE SEQUENCE [LARGE SCALE GENOMIC DNA]</scope>
    <source>
        <strain evidence="1 2">PRA339</strain>
    </source>
</reference>
<reference evidence="2" key="1">
    <citation type="submission" date="2013-02" db="EMBL/GenBank/DDBJ databases">
        <authorList>
            <consortium name="The Broad Institute Genome Sequencing Platform"/>
            <person name="Cuomo C."/>
            <person name="Becnel J."/>
            <person name="Sanscrainte N."/>
            <person name="Walker B."/>
            <person name="Young S.K."/>
            <person name="Zeng Q."/>
            <person name="Gargeya S."/>
            <person name="Fitzgerald M."/>
            <person name="Haas B."/>
            <person name="Abouelleil A."/>
            <person name="Alvarado L."/>
            <person name="Arachchi H.M."/>
            <person name="Berlin A.M."/>
            <person name="Chapman S.B."/>
            <person name="Dewar J."/>
            <person name="Goldberg J."/>
            <person name="Griggs A."/>
            <person name="Gujja S."/>
            <person name="Hansen M."/>
            <person name="Howarth C."/>
            <person name="Imamovic A."/>
            <person name="Larimer J."/>
            <person name="McCowan C."/>
            <person name="Murphy C."/>
            <person name="Neiman D."/>
            <person name="Pearson M."/>
            <person name="Priest M."/>
            <person name="Roberts A."/>
            <person name="Saif S."/>
            <person name="Shea T."/>
            <person name="Sisk P."/>
            <person name="Sykes S."/>
            <person name="Wortman J."/>
            <person name="Nusbaum C."/>
            <person name="Birren B."/>
        </authorList>
    </citation>
    <scope>NUCLEOTIDE SEQUENCE [LARGE SCALE GENOMIC DNA]</scope>
    <source>
        <strain evidence="2">PRA339</strain>
    </source>
</reference>
<evidence type="ECO:0000313" key="2">
    <source>
        <dbReference type="Proteomes" id="UP000030655"/>
    </source>
</evidence>
<evidence type="ECO:0000313" key="1">
    <source>
        <dbReference type="EMBL" id="KCZ81578.1"/>
    </source>
</evidence>
<name>A0A059F2W0_9MICR</name>
<dbReference type="VEuPathDB" id="MicrosporidiaDB:H312_01033"/>
<organism evidence="1 2">
    <name type="scientific">Anncaliia algerae PRA339</name>
    <dbReference type="NCBI Taxonomy" id="1288291"/>
    <lineage>
        <taxon>Eukaryota</taxon>
        <taxon>Fungi</taxon>
        <taxon>Fungi incertae sedis</taxon>
        <taxon>Microsporidia</taxon>
        <taxon>Tubulinosematoidea</taxon>
        <taxon>Tubulinosematidae</taxon>
        <taxon>Anncaliia</taxon>
    </lineage>
</organism>
<gene>
    <name evidence="1" type="ORF">H312_01033</name>
</gene>
<proteinExistence type="predicted"/>
<dbReference type="OrthoDB" id="10413409at2759"/>
<dbReference type="EMBL" id="KK365140">
    <property type="protein sequence ID" value="KCZ81578.1"/>
    <property type="molecule type" value="Genomic_DNA"/>
</dbReference>
<protein>
    <submittedName>
        <fullName evidence="1">Uncharacterized protein</fullName>
    </submittedName>
</protein>
<dbReference type="AlphaFoldDB" id="A0A059F2W0"/>
<sequence length="197" mass="23248">MESINSFIDHLDGTNHSQVKKTNIESVNKFMGENEIINNQTGNFTGMAIASTHKNRDVIGTDDSREIERSLLNSYEVIAGDIIKSKTISLKNIKLREYKIKKENPKLFSRCEWKKIIDIFYRIENDYVFPLAKILNIFFNTQIHIRKKCSMSIDNFTTFFKFLEILKKSYKCKNGINIDEIQLQNHLIFLYKEFREF</sequence>